<name>A0AAD7DT27_MYCRO</name>
<gene>
    <name evidence="1" type="ORF">B0H17DRAFT_1130672</name>
</gene>
<protein>
    <submittedName>
        <fullName evidence="1">Uncharacterized protein</fullName>
    </submittedName>
</protein>
<dbReference type="EMBL" id="JARKIE010000032">
    <property type="protein sequence ID" value="KAJ7697031.1"/>
    <property type="molecule type" value="Genomic_DNA"/>
</dbReference>
<evidence type="ECO:0000313" key="1">
    <source>
        <dbReference type="EMBL" id="KAJ7697031.1"/>
    </source>
</evidence>
<dbReference type="Proteomes" id="UP001221757">
    <property type="component" value="Unassembled WGS sequence"/>
</dbReference>
<comment type="caution">
    <text evidence="1">The sequence shown here is derived from an EMBL/GenBank/DDBJ whole genome shotgun (WGS) entry which is preliminary data.</text>
</comment>
<keyword evidence="2" id="KW-1185">Reference proteome</keyword>
<dbReference type="AlphaFoldDB" id="A0AAD7DT27"/>
<proteinExistence type="predicted"/>
<accession>A0AAD7DT27</accession>
<sequence length="283" mass="30337">MLGVAVVSILMIKTNRASRPRNADNLANYPGLDRFGNHSPNYPKLEARRSQTRGGFVDVYSDSDVQRQPRVFERGEFLVCFFGLLVAYSWPSWPCGVGVLRDVSGVFDPCGAESSRGAVRACSRGRRPRGVVVVGGSGGVVSSARRVVGAAARPTACDGGVRVVGPGVLIRREALWRAWRGGGLGVPWATAGVEWRGGGRWGGVRVRVAGGVGASGPCHGALSRYGARTQRAAEAVRIFLRVPVPQRRLSRRRPSRRALTYVSIQTTYAPADNKSLLPSTGVK</sequence>
<reference evidence="1" key="1">
    <citation type="submission" date="2023-03" db="EMBL/GenBank/DDBJ databases">
        <title>Massive genome expansion in bonnet fungi (Mycena s.s.) driven by repeated elements and novel gene families across ecological guilds.</title>
        <authorList>
            <consortium name="Lawrence Berkeley National Laboratory"/>
            <person name="Harder C.B."/>
            <person name="Miyauchi S."/>
            <person name="Viragh M."/>
            <person name="Kuo A."/>
            <person name="Thoen E."/>
            <person name="Andreopoulos B."/>
            <person name="Lu D."/>
            <person name="Skrede I."/>
            <person name="Drula E."/>
            <person name="Henrissat B."/>
            <person name="Morin E."/>
            <person name="Kohler A."/>
            <person name="Barry K."/>
            <person name="LaButti K."/>
            <person name="Morin E."/>
            <person name="Salamov A."/>
            <person name="Lipzen A."/>
            <person name="Mereny Z."/>
            <person name="Hegedus B."/>
            <person name="Baldrian P."/>
            <person name="Stursova M."/>
            <person name="Weitz H."/>
            <person name="Taylor A."/>
            <person name="Grigoriev I.V."/>
            <person name="Nagy L.G."/>
            <person name="Martin F."/>
            <person name="Kauserud H."/>
        </authorList>
    </citation>
    <scope>NUCLEOTIDE SEQUENCE</scope>
    <source>
        <strain evidence="1">CBHHK067</strain>
    </source>
</reference>
<evidence type="ECO:0000313" key="2">
    <source>
        <dbReference type="Proteomes" id="UP001221757"/>
    </source>
</evidence>
<organism evidence="1 2">
    <name type="scientific">Mycena rosella</name>
    <name type="common">Pink bonnet</name>
    <name type="synonym">Agaricus rosellus</name>
    <dbReference type="NCBI Taxonomy" id="1033263"/>
    <lineage>
        <taxon>Eukaryota</taxon>
        <taxon>Fungi</taxon>
        <taxon>Dikarya</taxon>
        <taxon>Basidiomycota</taxon>
        <taxon>Agaricomycotina</taxon>
        <taxon>Agaricomycetes</taxon>
        <taxon>Agaricomycetidae</taxon>
        <taxon>Agaricales</taxon>
        <taxon>Marasmiineae</taxon>
        <taxon>Mycenaceae</taxon>
        <taxon>Mycena</taxon>
    </lineage>
</organism>